<evidence type="ECO:0000313" key="1">
    <source>
        <dbReference type="EMBL" id="KAJ3636262.1"/>
    </source>
</evidence>
<reference evidence="1" key="1">
    <citation type="journal article" date="2023" name="G3 (Bethesda)">
        <title>Whole genome assemblies of Zophobas morio and Tenebrio molitor.</title>
        <authorList>
            <person name="Kaur S."/>
            <person name="Stinson S.A."/>
            <person name="diCenzo G.C."/>
        </authorList>
    </citation>
    <scope>NUCLEOTIDE SEQUENCE</scope>
    <source>
        <strain evidence="1">QUZm001</strain>
    </source>
</reference>
<accession>A0AA38HLC0</accession>
<name>A0AA38HLC0_9CUCU</name>
<organism evidence="1 2">
    <name type="scientific">Zophobas morio</name>
    <dbReference type="NCBI Taxonomy" id="2755281"/>
    <lineage>
        <taxon>Eukaryota</taxon>
        <taxon>Metazoa</taxon>
        <taxon>Ecdysozoa</taxon>
        <taxon>Arthropoda</taxon>
        <taxon>Hexapoda</taxon>
        <taxon>Insecta</taxon>
        <taxon>Pterygota</taxon>
        <taxon>Neoptera</taxon>
        <taxon>Endopterygota</taxon>
        <taxon>Coleoptera</taxon>
        <taxon>Polyphaga</taxon>
        <taxon>Cucujiformia</taxon>
        <taxon>Tenebrionidae</taxon>
        <taxon>Zophobas</taxon>
    </lineage>
</organism>
<comment type="caution">
    <text evidence="1">The sequence shown here is derived from an EMBL/GenBank/DDBJ whole genome shotgun (WGS) entry which is preliminary data.</text>
</comment>
<dbReference type="Proteomes" id="UP001168821">
    <property type="component" value="Unassembled WGS sequence"/>
</dbReference>
<dbReference type="AlphaFoldDB" id="A0AA38HLC0"/>
<sequence length="104" mass="11875">MVQEVSCPAVVKNKFPQQRLQPCTTLRSCRKKRACGKPSTQSNVYPQYYSSFFGYSVLPCTTTTWDDSLDFSEGQADRVNDFVDINFTKILDLTCTFFLCIAVY</sequence>
<evidence type="ECO:0000313" key="2">
    <source>
        <dbReference type="Proteomes" id="UP001168821"/>
    </source>
</evidence>
<dbReference type="EMBL" id="JALNTZ010000319">
    <property type="protein sequence ID" value="KAJ3636262.1"/>
    <property type="molecule type" value="Genomic_DNA"/>
</dbReference>
<gene>
    <name evidence="1" type="ORF">Zmor_011787</name>
</gene>
<protein>
    <submittedName>
        <fullName evidence="1">Uncharacterized protein</fullName>
    </submittedName>
</protein>
<keyword evidence="2" id="KW-1185">Reference proteome</keyword>
<proteinExistence type="predicted"/>